<proteinExistence type="predicted"/>
<keyword evidence="3" id="KW-1185">Reference proteome</keyword>
<dbReference type="Proteomes" id="UP001500393">
    <property type="component" value="Unassembled WGS sequence"/>
</dbReference>
<gene>
    <name evidence="2" type="ORF">GCM10009789_11380</name>
</gene>
<dbReference type="EMBL" id="BAAAOS010000007">
    <property type="protein sequence ID" value="GAA1559736.1"/>
    <property type="molecule type" value="Genomic_DNA"/>
</dbReference>
<organism evidence="2 3">
    <name type="scientific">Kribbella sancticallisti</name>
    <dbReference type="NCBI Taxonomy" id="460087"/>
    <lineage>
        <taxon>Bacteria</taxon>
        <taxon>Bacillati</taxon>
        <taxon>Actinomycetota</taxon>
        <taxon>Actinomycetes</taxon>
        <taxon>Propionibacteriales</taxon>
        <taxon>Kribbellaceae</taxon>
        <taxon>Kribbella</taxon>
    </lineage>
</organism>
<accession>A0ABP4NFV1</accession>
<evidence type="ECO:0000313" key="3">
    <source>
        <dbReference type="Proteomes" id="UP001500393"/>
    </source>
</evidence>
<protein>
    <submittedName>
        <fullName evidence="2">Uncharacterized protein</fullName>
    </submittedName>
</protein>
<evidence type="ECO:0000313" key="2">
    <source>
        <dbReference type="EMBL" id="GAA1559736.1"/>
    </source>
</evidence>
<comment type="caution">
    <text evidence="2">The sequence shown here is derived from an EMBL/GenBank/DDBJ whole genome shotgun (WGS) entry which is preliminary data.</text>
</comment>
<feature type="region of interest" description="Disordered" evidence="1">
    <location>
        <begin position="223"/>
        <end position="252"/>
    </location>
</feature>
<name>A0ABP4NFV1_9ACTN</name>
<evidence type="ECO:0000256" key="1">
    <source>
        <dbReference type="SAM" id="MobiDB-lite"/>
    </source>
</evidence>
<reference evidence="3" key="1">
    <citation type="journal article" date="2019" name="Int. J. Syst. Evol. Microbiol.">
        <title>The Global Catalogue of Microorganisms (GCM) 10K type strain sequencing project: providing services to taxonomists for standard genome sequencing and annotation.</title>
        <authorList>
            <consortium name="The Broad Institute Genomics Platform"/>
            <consortium name="The Broad Institute Genome Sequencing Center for Infectious Disease"/>
            <person name="Wu L."/>
            <person name="Ma J."/>
        </authorList>
    </citation>
    <scope>NUCLEOTIDE SEQUENCE [LARGE SCALE GENOMIC DNA]</scope>
    <source>
        <strain evidence="3">JCM 14969</strain>
    </source>
</reference>
<sequence length="273" mass="30091">MPKSTRSSRSRLGGRRGRASASGAVETFIRPSKSLPVVIALIVWRWRWEITVTITTLVVLHHLITDTGWSPIASVLAMATPVGVALTIGPTRRFLRNRFWCVITRHRVRACLTEMRTLNYSGNLPFIIGCFSTKTGESVWLWMRPGLSHTDLENRSETISSACWARHAVISRSARNAALIRIDIERRDPLSKAVLTSPLLEETSDLPDGEIAKDAVLDFIGSVNPTTEQQPAPLVQDEPPARGDTRKTKKTTAAIPDGGSVILVNGEDVSDYV</sequence>